<dbReference type="Pfam" id="PF00106">
    <property type="entry name" value="adh_short"/>
    <property type="match status" value="1"/>
</dbReference>
<comment type="similarity">
    <text evidence="1 3">Belongs to the short-chain dehydrogenases/reductases (SDR) family.</text>
</comment>
<protein>
    <submittedName>
        <fullName evidence="4">Short-chain dehydrogenase/reductase</fullName>
    </submittedName>
</protein>
<dbReference type="NCBIfam" id="NF005065">
    <property type="entry name" value="PRK06482.1"/>
    <property type="match status" value="1"/>
</dbReference>
<evidence type="ECO:0000256" key="3">
    <source>
        <dbReference type="RuleBase" id="RU000363"/>
    </source>
</evidence>
<dbReference type="PANTHER" id="PTHR43976">
    <property type="entry name" value="SHORT CHAIN DEHYDROGENASE"/>
    <property type="match status" value="1"/>
</dbReference>
<dbReference type="InterPro" id="IPR002347">
    <property type="entry name" value="SDR_fam"/>
</dbReference>
<name>A0ABQ6NF62_9BACL</name>
<dbReference type="InterPro" id="IPR036291">
    <property type="entry name" value="NAD(P)-bd_dom_sf"/>
</dbReference>
<dbReference type="RefSeq" id="WP_317978950.1">
    <property type="nucleotide sequence ID" value="NZ_BTCL01000002.1"/>
</dbReference>
<dbReference type="InterPro" id="IPR051911">
    <property type="entry name" value="SDR_oxidoreductase"/>
</dbReference>
<dbReference type="Proteomes" id="UP001285921">
    <property type="component" value="Unassembled WGS sequence"/>
</dbReference>
<dbReference type="Gene3D" id="3.40.50.720">
    <property type="entry name" value="NAD(P)-binding Rossmann-like Domain"/>
    <property type="match status" value="1"/>
</dbReference>
<comment type="caution">
    <text evidence="4">The sequence shown here is derived from an EMBL/GenBank/DDBJ whole genome shotgun (WGS) entry which is preliminary data.</text>
</comment>
<accession>A0ABQ6NF62</accession>
<sequence length="280" mass="30382">MAQRTWFITGISSGFGRHMTEQLLERGDRVAGTVRNLDVVDDLKEKYGDLLWVAHLDVTDTPAIYTVVNRAFDQLGTIDVVVSNAGYGLIGAAEELTDEQITHQINTNLVGSIQLVRASLPHLRAQGGGRIIQLSTVGGQAAFAGGSLYHATKWGIEGFIEAVRQEVAPFHIGVTIVEPGGARTNFRHHSIKLASRMEAYDISPAAQARKIVEDKTAVSIGDPAKMAAIMIDSVDQHPAPKRIALGSDCYQVIHQALTGRLQELEAQEELAYSTDFPKEG</sequence>
<dbReference type="EMBL" id="BTCL01000002">
    <property type="protein sequence ID" value="GMK43745.1"/>
    <property type="molecule type" value="Genomic_DNA"/>
</dbReference>
<gene>
    <name evidence="4" type="ORF">PghCCS26_08720</name>
</gene>
<evidence type="ECO:0000313" key="4">
    <source>
        <dbReference type="EMBL" id="GMK43745.1"/>
    </source>
</evidence>
<evidence type="ECO:0000256" key="2">
    <source>
        <dbReference type="ARBA" id="ARBA00023002"/>
    </source>
</evidence>
<dbReference type="SUPFAM" id="SSF51735">
    <property type="entry name" value="NAD(P)-binding Rossmann-fold domains"/>
    <property type="match status" value="1"/>
</dbReference>
<dbReference type="PANTHER" id="PTHR43976:SF16">
    <property type="entry name" value="SHORT-CHAIN DEHYDROGENASE_REDUCTASE FAMILY PROTEIN"/>
    <property type="match status" value="1"/>
</dbReference>
<dbReference type="PRINTS" id="PR00081">
    <property type="entry name" value="GDHRDH"/>
</dbReference>
<proteinExistence type="inferred from homology"/>
<reference evidence="4 5" key="1">
    <citation type="submission" date="2023-05" db="EMBL/GenBank/DDBJ databases">
        <title>Draft genome of Paenibacillus sp. CCS26.</title>
        <authorList>
            <person name="Akita H."/>
            <person name="Shinto Y."/>
            <person name="Kimura Z."/>
        </authorList>
    </citation>
    <scope>NUCLEOTIDE SEQUENCE [LARGE SCALE GENOMIC DNA]</scope>
    <source>
        <strain evidence="4 5">CCS26</strain>
    </source>
</reference>
<dbReference type="PRINTS" id="PR00080">
    <property type="entry name" value="SDRFAMILY"/>
</dbReference>
<keyword evidence="2" id="KW-0560">Oxidoreductase</keyword>
<evidence type="ECO:0000313" key="5">
    <source>
        <dbReference type="Proteomes" id="UP001285921"/>
    </source>
</evidence>
<evidence type="ECO:0000256" key="1">
    <source>
        <dbReference type="ARBA" id="ARBA00006484"/>
    </source>
</evidence>
<organism evidence="4 5">
    <name type="scientific">Paenibacillus glycanilyticus</name>
    <dbReference type="NCBI Taxonomy" id="126569"/>
    <lineage>
        <taxon>Bacteria</taxon>
        <taxon>Bacillati</taxon>
        <taxon>Bacillota</taxon>
        <taxon>Bacilli</taxon>
        <taxon>Bacillales</taxon>
        <taxon>Paenibacillaceae</taxon>
        <taxon>Paenibacillus</taxon>
    </lineage>
</organism>
<dbReference type="CDD" id="cd05374">
    <property type="entry name" value="17beta-HSD-like_SDR_c"/>
    <property type="match status" value="1"/>
</dbReference>
<keyword evidence="5" id="KW-1185">Reference proteome</keyword>